<proteinExistence type="predicted"/>
<dbReference type="AlphaFoldDB" id="A0A841BLX8"/>
<gene>
    <name evidence="2" type="ORF">F4553_002034</name>
</gene>
<dbReference type="PANTHER" id="PTHR46211:SF14">
    <property type="entry name" value="GLYCEROPHOSPHODIESTER PHOSPHODIESTERASE"/>
    <property type="match status" value="1"/>
</dbReference>
<protein>
    <submittedName>
        <fullName evidence="2">Glycerophosphoryl diester phosphodiesterase</fullName>
        <ecNumber evidence="2">3.1.4.46</ecNumber>
    </submittedName>
</protein>
<dbReference type="EMBL" id="JACHMN010000002">
    <property type="protein sequence ID" value="MBB5868655.1"/>
    <property type="molecule type" value="Genomic_DNA"/>
</dbReference>
<keyword evidence="2" id="KW-0378">Hydrolase</keyword>
<evidence type="ECO:0000313" key="3">
    <source>
        <dbReference type="Proteomes" id="UP000587527"/>
    </source>
</evidence>
<evidence type="ECO:0000259" key="1">
    <source>
        <dbReference type="Pfam" id="PF03009"/>
    </source>
</evidence>
<accession>A0A841BLX8</accession>
<comment type="caution">
    <text evidence="2">The sequence shown here is derived from an EMBL/GenBank/DDBJ whole genome shotgun (WGS) entry which is preliminary data.</text>
</comment>
<dbReference type="PANTHER" id="PTHR46211">
    <property type="entry name" value="GLYCEROPHOSPHORYL DIESTER PHOSPHODIESTERASE"/>
    <property type="match status" value="1"/>
</dbReference>
<dbReference type="SUPFAM" id="SSF51695">
    <property type="entry name" value="PLC-like phosphodiesterases"/>
    <property type="match status" value="1"/>
</dbReference>
<dbReference type="Proteomes" id="UP000587527">
    <property type="component" value="Unassembled WGS sequence"/>
</dbReference>
<dbReference type="Gene3D" id="3.20.20.190">
    <property type="entry name" value="Phosphatidylinositol (PI) phosphodiesterase"/>
    <property type="match status" value="1"/>
</dbReference>
<name>A0A841BLX8_9ACTN</name>
<keyword evidence="3" id="KW-1185">Reference proteome</keyword>
<dbReference type="GO" id="GO:0006629">
    <property type="term" value="P:lipid metabolic process"/>
    <property type="evidence" value="ECO:0007669"/>
    <property type="project" value="InterPro"/>
</dbReference>
<feature type="domain" description="GP-PDE" evidence="1">
    <location>
        <begin position="18"/>
        <end position="209"/>
    </location>
</feature>
<evidence type="ECO:0000313" key="2">
    <source>
        <dbReference type="EMBL" id="MBB5868655.1"/>
    </source>
</evidence>
<dbReference type="InterPro" id="IPR017946">
    <property type="entry name" value="PLC-like_Pdiesterase_TIM-brl"/>
</dbReference>
<dbReference type="Pfam" id="PF03009">
    <property type="entry name" value="GDPD"/>
    <property type="match status" value="1"/>
</dbReference>
<reference evidence="2 3" key="1">
    <citation type="submission" date="2020-08" db="EMBL/GenBank/DDBJ databases">
        <title>Sequencing the genomes of 1000 actinobacteria strains.</title>
        <authorList>
            <person name="Klenk H.-P."/>
        </authorList>
    </citation>
    <scope>NUCLEOTIDE SEQUENCE [LARGE SCALE GENOMIC DNA]</scope>
    <source>
        <strain evidence="2 3">DSM 45362</strain>
    </source>
</reference>
<dbReference type="InterPro" id="IPR030395">
    <property type="entry name" value="GP_PDE_dom"/>
</dbReference>
<organism evidence="2 3">
    <name type="scientific">Allocatelliglobosispora scoriae</name>
    <dbReference type="NCBI Taxonomy" id="643052"/>
    <lineage>
        <taxon>Bacteria</taxon>
        <taxon>Bacillati</taxon>
        <taxon>Actinomycetota</taxon>
        <taxon>Actinomycetes</taxon>
        <taxon>Micromonosporales</taxon>
        <taxon>Micromonosporaceae</taxon>
        <taxon>Allocatelliglobosispora</taxon>
    </lineage>
</organism>
<sequence>MEISAHYGRTMGVGELLAAAEHAELVEFDVRRCGDGVLVCHHDPRVGGRRGPAVGALTYAELCAVAGTDVPTCEEVMAGLAGRARGHIDLKESGYEDRLVQMAISLMSEDGFVVTTTADESIARITRGFPGVPTALSLGRQVHDAWPLRRVAACGASGVALHRRLAPALLGRAARAGLTTMVWTVNGDAQIERCLRDPRIDVLITDRPDFAAKRRIAVGQI</sequence>
<dbReference type="GO" id="GO:0008889">
    <property type="term" value="F:glycerophosphodiester phosphodiesterase activity"/>
    <property type="evidence" value="ECO:0007669"/>
    <property type="project" value="UniProtKB-EC"/>
</dbReference>
<dbReference type="EC" id="3.1.4.46" evidence="2"/>
<dbReference type="RefSeq" id="WP_184834746.1">
    <property type="nucleotide sequence ID" value="NZ_JACHMN010000002.1"/>
</dbReference>